<name>X1NFB4_9ZZZZ</name>
<dbReference type="AlphaFoldDB" id="X1NFB4"/>
<organism evidence="1">
    <name type="scientific">marine sediment metagenome</name>
    <dbReference type="NCBI Taxonomy" id="412755"/>
    <lineage>
        <taxon>unclassified sequences</taxon>
        <taxon>metagenomes</taxon>
        <taxon>ecological metagenomes</taxon>
    </lineage>
</organism>
<comment type="caution">
    <text evidence="1">The sequence shown here is derived from an EMBL/GenBank/DDBJ whole genome shotgun (WGS) entry which is preliminary data.</text>
</comment>
<accession>X1NFB4</accession>
<protein>
    <submittedName>
        <fullName evidence="1">Uncharacterized protein</fullName>
    </submittedName>
</protein>
<gene>
    <name evidence="1" type="ORF">S06H3_34309</name>
</gene>
<sequence length="120" mass="13714">DQEAFLEICKELPPLPILARKWQRKEIGGEDLVARLIEIGVKKENCREWIDLLDTVLPPDVAIRGLHRERFDLVEAGDLLRATGLAEDQVFDYMNLSYDLLPPQFAPQRALAGRYGTRRG</sequence>
<proteinExistence type="predicted"/>
<reference evidence="1" key="1">
    <citation type="journal article" date="2014" name="Front. Microbiol.">
        <title>High frequency of phylogenetically diverse reductive dehalogenase-homologous genes in deep subseafloor sedimentary metagenomes.</title>
        <authorList>
            <person name="Kawai M."/>
            <person name="Futagami T."/>
            <person name="Toyoda A."/>
            <person name="Takaki Y."/>
            <person name="Nishi S."/>
            <person name="Hori S."/>
            <person name="Arai W."/>
            <person name="Tsubouchi T."/>
            <person name="Morono Y."/>
            <person name="Uchiyama I."/>
            <person name="Ito T."/>
            <person name="Fujiyama A."/>
            <person name="Inagaki F."/>
            <person name="Takami H."/>
        </authorList>
    </citation>
    <scope>NUCLEOTIDE SEQUENCE</scope>
    <source>
        <strain evidence="1">Expedition CK06-06</strain>
    </source>
</reference>
<dbReference type="EMBL" id="BARV01020577">
    <property type="protein sequence ID" value="GAI28901.1"/>
    <property type="molecule type" value="Genomic_DNA"/>
</dbReference>
<evidence type="ECO:0000313" key="1">
    <source>
        <dbReference type="EMBL" id="GAI28901.1"/>
    </source>
</evidence>
<feature type="non-terminal residue" evidence="1">
    <location>
        <position position="1"/>
    </location>
</feature>